<evidence type="ECO:0000259" key="4">
    <source>
        <dbReference type="PROSITE" id="PS50994"/>
    </source>
</evidence>
<dbReference type="SUPFAM" id="SSF53098">
    <property type="entry name" value="Ribonuclease H-like"/>
    <property type="match status" value="1"/>
</dbReference>
<evidence type="ECO:0000256" key="1">
    <source>
        <dbReference type="ARBA" id="ARBA00012493"/>
    </source>
</evidence>
<dbReference type="FunFam" id="1.10.340.70:FF:000004">
    <property type="entry name" value="Retrovirus-related Pol polyprotein from transposon 297-like Protein"/>
    <property type="match status" value="1"/>
</dbReference>
<accession>A0A3R7QJ48</accession>
<dbReference type="EMBL" id="QCYY01001113">
    <property type="protein sequence ID" value="ROT80505.1"/>
    <property type="molecule type" value="Genomic_DNA"/>
</dbReference>
<dbReference type="EC" id="2.7.7.49" evidence="1"/>
<dbReference type="InterPro" id="IPR012337">
    <property type="entry name" value="RNaseH-like_sf"/>
</dbReference>
<dbReference type="STRING" id="6689.A0A3R7QJ48"/>
<dbReference type="InterPro" id="IPR041588">
    <property type="entry name" value="Integrase_H2C2"/>
</dbReference>
<evidence type="ECO:0000256" key="2">
    <source>
        <dbReference type="SAM" id="MobiDB-lite"/>
    </source>
</evidence>
<reference evidence="5 6" key="1">
    <citation type="submission" date="2018-04" db="EMBL/GenBank/DDBJ databases">
        <authorList>
            <person name="Zhang X."/>
            <person name="Yuan J."/>
            <person name="Li F."/>
            <person name="Xiang J."/>
        </authorList>
    </citation>
    <scope>NUCLEOTIDE SEQUENCE [LARGE SCALE GENOMIC DNA]</scope>
    <source>
        <tissue evidence="5">Muscle</tissue>
    </source>
</reference>
<dbReference type="AlphaFoldDB" id="A0A3R7QJ48"/>
<dbReference type="InterPro" id="IPR050951">
    <property type="entry name" value="Retrovirus_Pol_polyprotein"/>
</dbReference>
<dbReference type="PANTHER" id="PTHR37984">
    <property type="entry name" value="PROTEIN CBG26694"/>
    <property type="match status" value="1"/>
</dbReference>
<gene>
    <name evidence="5" type="ORF">C7M84_000741</name>
</gene>
<dbReference type="InterPro" id="IPR001584">
    <property type="entry name" value="Integrase_cat-core"/>
</dbReference>
<evidence type="ECO:0000313" key="6">
    <source>
        <dbReference type="Proteomes" id="UP000283509"/>
    </source>
</evidence>
<dbReference type="Pfam" id="PF17921">
    <property type="entry name" value="Integrase_H2C2"/>
    <property type="match status" value="1"/>
</dbReference>
<evidence type="ECO:0000313" key="5">
    <source>
        <dbReference type="EMBL" id="ROT80505.1"/>
    </source>
</evidence>
<reference evidence="5 6" key="2">
    <citation type="submission" date="2019-01" db="EMBL/GenBank/DDBJ databases">
        <title>The decoding of complex shrimp genome reveals the adaptation for benthos swimmer, frequently molting mechanism and breeding impact on genome.</title>
        <authorList>
            <person name="Sun Y."/>
            <person name="Gao Y."/>
            <person name="Yu Y."/>
        </authorList>
    </citation>
    <scope>NUCLEOTIDE SEQUENCE [LARGE SCALE GENOMIC DNA]</scope>
    <source>
        <tissue evidence="5">Muscle</tissue>
    </source>
</reference>
<dbReference type="Gene3D" id="1.10.340.70">
    <property type="match status" value="1"/>
</dbReference>
<dbReference type="GO" id="GO:0015074">
    <property type="term" value="P:DNA integration"/>
    <property type="evidence" value="ECO:0007669"/>
    <property type="project" value="InterPro"/>
</dbReference>
<evidence type="ECO:0000256" key="3">
    <source>
        <dbReference type="SAM" id="SignalP"/>
    </source>
</evidence>
<dbReference type="GO" id="GO:0003964">
    <property type="term" value="F:RNA-directed DNA polymerase activity"/>
    <property type="evidence" value="ECO:0007669"/>
    <property type="project" value="UniProtKB-EC"/>
</dbReference>
<dbReference type="InterPro" id="IPR036397">
    <property type="entry name" value="RNaseH_sf"/>
</dbReference>
<feature type="signal peptide" evidence="3">
    <location>
        <begin position="1"/>
        <end position="23"/>
    </location>
</feature>
<feature type="region of interest" description="Disordered" evidence="2">
    <location>
        <begin position="496"/>
        <end position="541"/>
    </location>
</feature>
<keyword evidence="3" id="KW-0732">Signal</keyword>
<keyword evidence="6" id="KW-1185">Reference proteome</keyword>
<organism evidence="5 6">
    <name type="scientific">Penaeus vannamei</name>
    <name type="common">Whiteleg shrimp</name>
    <name type="synonym">Litopenaeus vannamei</name>
    <dbReference type="NCBI Taxonomy" id="6689"/>
    <lineage>
        <taxon>Eukaryota</taxon>
        <taxon>Metazoa</taxon>
        <taxon>Ecdysozoa</taxon>
        <taxon>Arthropoda</taxon>
        <taxon>Crustacea</taxon>
        <taxon>Multicrustacea</taxon>
        <taxon>Malacostraca</taxon>
        <taxon>Eumalacostraca</taxon>
        <taxon>Eucarida</taxon>
        <taxon>Decapoda</taxon>
        <taxon>Dendrobranchiata</taxon>
        <taxon>Penaeoidea</taxon>
        <taxon>Penaeidae</taxon>
        <taxon>Penaeus</taxon>
    </lineage>
</organism>
<dbReference type="Gene3D" id="3.30.420.10">
    <property type="entry name" value="Ribonuclease H-like superfamily/Ribonuclease H"/>
    <property type="match status" value="1"/>
</dbReference>
<feature type="compositionally biased region" description="Pro residues" evidence="2">
    <location>
        <begin position="531"/>
        <end position="541"/>
    </location>
</feature>
<dbReference type="PANTHER" id="PTHR37984:SF7">
    <property type="entry name" value="INTEGRASE CATALYTIC DOMAIN-CONTAINING PROTEIN"/>
    <property type="match status" value="1"/>
</dbReference>
<name>A0A3R7QJ48_PENVA</name>
<dbReference type="GO" id="GO:0003676">
    <property type="term" value="F:nucleic acid binding"/>
    <property type="evidence" value="ECO:0007669"/>
    <property type="project" value="InterPro"/>
</dbReference>
<dbReference type="Proteomes" id="UP000283509">
    <property type="component" value="Unassembled WGS sequence"/>
</dbReference>
<protein>
    <recommendedName>
        <fullName evidence="1">RNA-directed DNA polymerase</fullName>
        <ecNumber evidence="1">2.7.7.49</ecNumber>
    </recommendedName>
</protein>
<feature type="chain" id="PRO_5018521327" description="RNA-directed DNA polymerase" evidence="3">
    <location>
        <begin position="24"/>
        <end position="541"/>
    </location>
</feature>
<sequence length="541" mass="60618">MAWCLKKARLFLLGCLDLTLVTDHRVLTKIFRDKEFKDITNPRVLNLKEKTLMYSYRIKYLKGVANRAADALSRYPVLRGEPDETDLADDEDACALVASATACALEMDEGVIVDLHQVQEEAVRDDNYKLLHARMAAGDWADRKEDEPLALHAFYKMRRHLSCQGDIILYANDEGHLRVVIPAALRRAVLANLHAGHQGRDSMLRRARQAVYWPGIDSEVEQKRRQCQICETITPSQPAEPLRPMPPPEYPFQQAVVDLFQLNGEIYMAYADRLTGCLEVEHLPSGSTTIKLISAFRRWFRRFGIPEELSCDGGTNLVSEEARAFLLSWRVQLRISSAYFPQSNGRAEAAVKSAKRLLRGNTGPGGSLDSDAAAKAVLQYLNTPLQDSGVSPAQLLMGRQLRDSVPAATEYYCISRQWASMLRNRERAMARTGDTMAARFNKTAHNLFPLTPGQQVRLQNQETGRWDRVGVVVDTPAPRQYLVRLSGSSRATLWNRRHLRSSGDTAEVPATQGRGPRQKWPTGGGHIEDTQPPPPGEGHIA</sequence>
<proteinExistence type="predicted"/>
<dbReference type="OrthoDB" id="6369662at2759"/>
<feature type="domain" description="Integrase catalytic" evidence="4">
    <location>
        <begin position="247"/>
        <end position="400"/>
    </location>
</feature>
<dbReference type="PROSITE" id="PS50994">
    <property type="entry name" value="INTEGRASE"/>
    <property type="match status" value="1"/>
</dbReference>
<comment type="caution">
    <text evidence="5">The sequence shown here is derived from an EMBL/GenBank/DDBJ whole genome shotgun (WGS) entry which is preliminary data.</text>
</comment>